<dbReference type="Proteomes" id="UP000216164">
    <property type="component" value="Unassembled WGS sequence"/>
</dbReference>
<dbReference type="RefSeq" id="WP_003268773.1">
    <property type="nucleotide sequence ID" value="NZ_NCTK01000001.1"/>
</dbReference>
<sequence>MQRIATSNAVADMFGPGKYGFGAGNPAAGVRPTYFSADWCNQVQEEICALPEVLGIVIDGSSRNMLATAVLMLVQGMASSYAADTGAANSCVVTLSPGITVLTDGMVIRFKAKSNNTGPSTLTLNSLGAQPIYGLNSTALQGGEIRQNGYCTVLWNASIGGFILQSCNGGGLQIGNGTQSQHGATVGQVQSGAMIYASDGGAANAYVVNYSPGLTALTDGMVLWFKAKVANTGASTLTVNSLGAQPFVGASHSPLQGGEIVANGKCQVVWNAPLGAFVLIECTGGALQVGNATQSQHAVPLGQVQPIFGSAGSSSSRNKLINGGAQVVIQTSSPSLSTAPQYGPVEMIAGWASGGAITAGTLVQDTAAPVGRTGKAVRFQSCTLTGSGQMSWRYRMESGDAVNMKNQTATFQIKVQHNVGSAINYTVVIRKPTAADNFSSTTVIGTSAATSVASGVAQQLTFTQALGDCSYGLEIEVQAACGAVTTKDFWWTEWSIEEGAAASNIEFRPIPVELAACMRYYQADTFHCGGAPIASGTGSTAVSSNSTSIQGTKTLSVPMRAQPTLATKDLAGNSGAYSFFPPSGGQTNNQQMTSGGVGLSTTTIDLDATASVAAITWCRFTYTLSARL</sequence>
<comment type="caution">
    <text evidence="1">The sequence shown here is derived from an EMBL/GenBank/DDBJ whole genome shotgun (WGS) entry which is preliminary data.</text>
</comment>
<protein>
    <submittedName>
        <fullName evidence="1">Uncharacterized protein</fullName>
    </submittedName>
</protein>
<evidence type="ECO:0000313" key="1">
    <source>
        <dbReference type="EMBL" id="OYQ12348.1"/>
    </source>
</evidence>
<dbReference type="AlphaFoldDB" id="A0AAP7ZKR4"/>
<gene>
    <name evidence="1" type="ORF">B7R77_03130</name>
</gene>
<proteinExistence type="predicted"/>
<accession>A0AAP7ZKR4</accession>
<dbReference type="EMBL" id="NCTK01000001">
    <property type="protein sequence ID" value="OYQ12348.1"/>
    <property type="molecule type" value="Genomic_DNA"/>
</dbReference>
<organism evidence="1 2">
    <name type="scientific">Ralstonia solanacearum K60</name>
    <dbReference type="NCBI Taxonomy" id="1091042"/>
    <lineage>
        <taxon>Bacteria</taxon>
        <taxon>Pseudomonadati</taxon>
        <taxon>Pseudomonadota</taxon>
        <taxon>Betaproteobacteria</taxon>
        <taxon>Burkholderiales</taxon>
        <taxon>Burkholderiaceae</taxon>
        <taxon>Ralstonia</taxon>
        <taxon>Ralstonia solanacearum species complex</taxon>
    </lineage>
</organism>
<evidence type="ECO:0000313" key="2">
    <source>
        <dbReference type="Proteomes" id="UP000216164"/>
    </source>
</evidence>
<name>A0AAP7ZKR4_RALSL</name>
<reference evidence="1 2" key="1">
    <citation type="submission" date="2017-04" db="EMBL/GenBank/DDBJ databases">
        <title>Genome Announcement: Closed genomes of Ralstonia solanacearum strains K60, UW551, and UW700.</title>
        <authorList>
            <person name="Hayes M."/>
            <person name="Macintyre A.M."/>
            <person name="Allen C."/>
        </authorList>
    </citation>
    <scope>NUCLEOTIDE SEQUENCE [LARGE SCALE GENOMIC DNA]</scope>
    <source>
        <strain evidence="1 2">UW25</strain>
    </source>
</reference>